<dbReference type="AlphaFoldDB" id="A0AAV1RME2"/>
<accession>A0AAV1RME2</accession>
<protein>
    <submittedName>
        <fullName evidence="1">Uncharacterized protein</fullName>
    </submittedName>
</protein>
<proteinExistence type="predicted"/>
<keyword evidence="2" id="KW-1185">Reference proteome</keyword>
<gene>
    <name evidence="1" type="ORF">DCAF_LOCUS12087</name>
</gene>
<organism evidence="1 2">
    <name type="scientific">Dovyalis caffra</name>
    <dbReference type="NCBI Taxonomy" id="77055"/>
    <lineage>
        <taxon>Eukaryota</taxon>
        <taxon>Viridiplantae</taxon>
        <taxon>Streptophyta</taxon>
        <taxon>Embryophyta</taxon>
        <taxon>Tracheophyta</taxon>
        <taxon>Spermatophyta</taxon>
        <taxon>Magnoliopsida</taxon>
        <taxon>eudicotyledons</taxon>
        <taxon>Gunneridae</taxon>
        <taxon>Pentapetalae</taxon>
        <taxon>rosids</taxon>
        <taxon>fabids</taxon>
        <taxon>Malpighiales</taxon>
        <taxon>Salicaceae</taxon>
        <taxon>Flacourtieae</taxon>
        <taxon>Dovyalis</taxon>
    </lineage>
</organism>
<dbReference type="EMBL" id="CAWUPB010001010">
    <property type="protein sequence ID" value="CAK7337060.1"/>
    <property type="molecule type" value="Genomic_DNA"/>
</dbReference>
<name>A0AAV1RME2_9ROSI</name>
<evidence type="ECO:0000313" key="1">
    <source>
        <dbReference type="EMBL" id="CAK7337060.1"/>
    </source>
</evidence>
<sequence>MHGEKERIGSVVLYRDQQCHKELSRVSGHRDRVEGEWQINDKRSGDKLGISHILDVSGTSSHVPFRISTPYSFDIDVYHLGSFMARIFDVGCKSGSACVGGICIGGIEVEVIDGMPSIGRKEIEGHHWDRVSMDRRSSE</sequence>
<evidence type="ECO:0000313" key="2">
    <source>
        <dbReference type="Proteomes" id="UP001314170"/>
    </source>
</evidence>
<comment type="caution">
    <text evidence="1">The sequence shown here is derived from an EMBL/GenBank/DDBJ whole genome shotgun (WGS) entry which is preliminary data.</text>
</comment>
<dbReference type="Proteomes" id="UP001314170">
    <property type="component" value="Unassembled WGS sequence"/>
</dbReference>
<reference evidence="1 2" key="1">
    <citation type="submission" date="2024-01" db="EMBL/GenBank/DDBJ databases">
        <authorList>
            <person name="Waweru B."/>
        </authorList>
    </citation>
    <scope>NUCLEOTIDE SEQUENCE [LARGE SCALE GENOMIC DNA]</scope>
</reference>